<accession>A0AAE8XGK4</accession>
<gene>
    <name evidence="1" type="ORF">PHB09_123</name>
</gene>
<evidence type="ECO:0000313" key="2">
    <source>
        <dbReference type="Proteomes" id="UP000827914"/>
    </source>
</evidence>
<sequence>MSQRAFEKRQDKLNLMIDELLLQAVESPQQKQIRELQETIAKAQEQIESLKKVI</sequence>
<dbReference type="EMBL" id="OK040171">
    <property type="protein sequence ID" value="UAV84618.1"/>
    <property type="molecule type" value="Genomic_DNA"/>
</dbReference>
<organism evidence="1 2">
    <name type="scientific">Pseudomonas phage PHB09</name>
    <dbReference type="NCBI Taxonomy" id="2867265"/>
    <lineage>
        <taxon>Viruses</taxon>
        <taxon>Duplodnaviria</taxon>
        <taxon>Heunggongvirae</taxon>
        <taxon>Uroviricota</taxon>
        <taxon>Caudoviricetes</taxon>
        <taxon>Vandenendeviridae</taxon>
        <taxon>Gorskivirinae</taxon>
        <taxon>Dilongvirus</taxon>
        <taxon>Dilongvirus PHB09</taxon>
    </lineage>
</organism>
<dbReference type="Proteomes" id="UP000827914">
    <property type="component" value="Segment"/>
</dbReference>
<keyword evidence="2" id="KW-1185">Reference proteome</keyword>
<name>A0AAE8XGK4_9CAUD</name>
<reference evidence="1" key="1">
    <citation type="submission" date="2021-09" db="EMBL/GenBank/DDBJ databases">
        <authorList>
            <person name="Liu Y."/>
        </authorList>
    </citation>
    <scope>NUCLEOTIDE SEQUENCE</scope>
</reference>
<proteinExistence type="predicted"/>
<evidence type="ECO:0000313" key="1">
    <source>
        <dbReference type="EMBL" id="UAV84618.1"/>
    </source>
</evidence>
<protein>
    <submittedName>
        <fullName evidence="1">Uncharacterized protein</fullName>
    </submittedName>
</protein>